<reference evidence="2 3" key="1">
    <citation type="submission" date="2011-10" db="EMBL/GenBank/DDBJ databases">
        <authorList>
            <person name="Quillaguamn J."/>
            <person name="Guzmn D."/>
            <person name="Balderrama-Subieta A."/>
            <person name="Cardona-Ortuo C."/>
            <person name="Guevara-Martnez M."/>
            <person name="Callisaya-Quispe N."/>
        </authorList>
    </citation>
    <scope>NUCLEOTIDE SEQUENCE [LARGE SCALE GENOMIC DNA]</scope>
    <source>
        <strain evidence="2 3">LC1</strain>
    </source>
</reference>
<evidence type="ECO:0000313" key="2">
    <source>
        <dbReference type="EMBL" id="EHJ92073.1"/>
    </source>
</evidence>
<dbReference type="AlphaFoldDB" id="A0A7U9BZ51"/>
<accession>A0A7U9BZ51</accession>
<feature type="compositionally biased region" description="Basic and acidic residues" evidence="1">
    <location>
        <begin position="1"/>
        <end position="10"/>
    </location>
</feature>
<name>A0A7U9BZ51_9GAMM</name>
<gene>
    <name evidence="2" type="ORF">KUC_2018</name>
</gene>
<evidence type="ECO:0000313" key="3">
    <source>
        <dbReference type="Proteomes" id="UP000005756"/>
    </source>
</evidence>
<dbReference type="EMBL" id="JH393258">
    <property type="protein sequence ID" value="EHJ92073.1"/>
    <property type="molecule type" value="Genomic_DNA"/>
</dbReference>
<proteinExistence type="predicted"/>
<evidence type="ECO:0000256" key="1">
    <source>
        <dbReference type="SAM" id="MobiDB-lite"/>
    </source>
</evidence>
<organism evidence="2 3">
    <name type="scientific">Vreelandella boliviensis LC1</name>
    <dbReference type="NCBI Taxonomy" id="1072583"/>
    <lineage>
        <taxon>Bacteria</taxon>
        <taxon>Pseudomonadati</taxon>
        <taxon>Pseudomonadota</taxon>
        <taxon>Gammaproteobacteria</taxon>
        <taxon>Oceanospirillales</taxon>
        <taxon>Halomonadaceae</taxon>
        <taxon>Vreelandella</taxon>
    </lineage>
</organism>
<feature type="region of interest" description="Disordered" evidence="1">
    <location>
        <begin position="1"/>
        <end position="38"/>
    </location>
</feature>
<dbReference type="Proteomes" id="UP000005756">
    <property type="component" value="Unassembled WGS sequence"/>
</dbReference>
<sequence length="38" mass="4549">MLWHQPRREGQQQAEFGKKVRKQPKDGRSLTPHHKTVK</sequence>
<protein>
    <submittedName>
        <fullName evidence="2">Uncharacterized protein</fullName>
    </submittedName>
</protein>